<protein>
    <submittedName>
        <fullName evidence="2">Uncharacterized protein</fullName>
    </submittedName>
</protein>
<feature type="region of interest" description="Disordered" evidence="1">
    <location>
        <begin position="1"/>
        <end position="77"/>
    </location>
</feature>
<feature type="compositionally biased region" description="Polar residues" evidence="1">
    <location>
        <begin position="14"/>
        <end position="32"/>
    </location>
</feature>
<comment type="caution">
    <text evidence="2">The sequence shown here is derived from an EMBL/GenBank/DDBJ whole genome shotgun (WGS) entry which is preliminary data.</text>
</comment>
<feature type="compositionally biased region" description="Basic and acidic residues" evidence="1">
    <location>
        <begin position="1"/>
        <end position="13"/>
    </location>
</feature>
<evidence type="ECO:0000256" key="1">
    <source>
        <dbReference type="SAM" id="MobiDB-lite"/>
    </source>
</evidence>
<dbReference type="AlphaFoldDB" id="A0AAD2FFB4"/>
<reference evidence="2" key="1">
    <citation type="submission" date="2023-08" db="EMBL/GenBank/DDBJ databases">
        <authorList>
            <person name="Audoor S."/>
            <person name="Bilcke G."/>
        </authorList>
    </citation>
    <scope>NUCLEOTIDE SEQUENCE</scope>
</reference>
<accession>A0AAD2FFB4</accession>
<dbReference type="EMBL" id="CAKOGP040000557">
    <property type="protein sequence ID" value="CAJ1936483.1"/>
    <property type="molecule type" value="Genomic_DNA"/>
</dbReference>
<proteinExistence type="predicted"/>
<organism evidence="2 3">
    <name type="scientific">Cylindrotheca closterium</name>
    <dbReference type="NCBI Taxonomy" id="2856"/>
    <lineage>
        <taxon>Eukaryota</taxon>
        <taxon>Sar</taxon>
        <taxon>Stramenopiles</taxon>
        <taxon>Ochrophyta</taxon>
        <taxon>Bacillariophyta</taxon>
        <taxon>Bacillariophyceae</taxon>
        <taxon>Bacillariophycidae</taxon>
        <taxon>Bacillariales</taxon>
        <taxon>Bacillariaceae</taxon>
        <taxon>Cylindrotheca</taxon>
    </lineage>
</organism>
<name>A0AAD2FFB4_9STRA</name>
<gene>
    <name evidence="2" type="ORF">CYCCA115_LOCUS5214</name>
</gene>
<evidence type="ECO:0000313" key="2">
    <source>
        <dbReference type="EMBL" id="CAJ1936483.1"/>
    </source>
</evidence>
<sequence>MTDKLQGSDKTESSLEFGNPMTNENNPASSKHSTNDDESWDGCSNDEAPKLNRGRTVSFGGIPIPDETPSTKGPEDIPTTVVNPGLLLGMIFGCAKWSEERLRSTALGLVSSITVLVVRLLLDSEPTAYLIHSIVVFLDMALIHAFTNSIWLSVSGELVTIAMAFAFHMTKQTVWELLETTILAILCSFHLINSRNKYMDNAKELRHDLNTICHETSGLLSASVRLDDEDEGSVVENEDRRAALIRRQSSRRLQQIRSTMVNWDSDRSIEFDPADNDHVGDLEKPVYSKHGEKVKVWGEKFFEHFLDGSAGVMYTSFFGLILDEMIRLNDDINCK</sequence>
<keyword evidence="3" id="KW-1185">Reference proteome</keyword>
<dbReference type="Proteomes" id="UP001295423">
    <property type="component" value="Unassembled WGS sequence"/>
</dbReference>
<evidence type="ECO:0000313" key="3">
    <source>
        <dbReference type="Proteomes" id="UP001295423"/>
    </source>
</evidence>